<feature type="compositionally biased region" description="Low complexity" evidence="1">
    <location>
        <begin position="97"/>
        <end position="113"/>
    </location>
</feature>
<keyword evidence="2" id="KW-0472">Membrane</keyword>
<evidence type="ECO:0000313" key="3">
    <source>
        <dbReference type="EMBL" id="CAK0844735.1"/>
    </source>
</evidence>
<dbReference type="EMBL" id="CAUYUJ010014689">
    <property type="protein sequence ID" value="CAK0844735.1"/>
    <property type="molecule type" value="Genomic_DNA"/>
</dbReference>
<dbReference type="InterPro" id="IPR031851">
    <property type="entry name" value="DUF4750"/>
</dbReference>
<evidence type="ECO:0008006" key="5">
    <source>
        <dbReference type="Google" id="ProtNLM"/>
    </source>
</evidence>
<organism evidence="3 4">
    <name type="scientific">Prorocentrum cordatum</name>
    <dbReference type="NCBI Taxonomy" id="2364126"/>
    <lineage>
        <taxon>Eukaryota</taxon>
        <taxon>Sar</taxon>
        <taxon>Alveolata</taxon>
        <taxon>Dinophyceae</taxon>
        <taxon>Prorocentrales</taxon>
        <taxon>Prorocentraceae</taxon>
        <taxon>Prorocentrum</taxon>
    </lineage>
</organism>
<sequence length="210" mass="22431">MHFSEGGCPRGAVANALEWLGIRFGLLFAEVRPARGQRVLPFAGGQVPLILGSYLLFLLFVAFVWYAAWRLCLCKVPVLRECFGSDQPRAGADTSCAPSPEADAAHAAARPQAGETSPEGEEEHAIAYVLDASGFDAAAFMAVEAAPGAPALAPSLSPPAPPSVPVLSPELRALIQKKREAARERRWQRQRAALGLGPRLGPLFDRPPQQ</sequence>
<feature type="region of interest" description="Disordered" evidence="1">
    <location>
        <begin position="90"/>
        <end position="122"/>
    </location>
</feature>
<dbReference type="Pfam" id="PF15938">
    <property type="entry name" value="DUF4750"/>
    <property type="match status" value="1"/>
</dbReference>
<evidence type="ECO:0000313" key="4">
    <source>
        <dbReference type="Proteomes" id="UP001189429"/>
    </source>
</evidence>
<name>A0ABN9TFZ0_9DINO</name>
<keyword evidence="2" id="KW-1133">Transmembrane helix</keyword>
<evidence type="ECO:0000256" key="1">
    <source>
        <dbReference type="SAM" id="MobiDB-lite"/>
    </source>
</evidence>
<proteinExistence type="predicted"/>
<keyword evidence="4" id="KW-1185">Reference proteome</keyword>
<reference evidence="3" key="1">
    <citation type="submission" date="2023-10" db="EMBL/GenBank/DDBJ databases">
        <authorList>
            <person name="Chen Y."/>
            <person name="Shah S."/>
            <person name="Dougan E. K."/>
            <person name="Thang M."/>
            <person name="Chan C."/>
        </authorList>
    </citation>
    <scope>NUCLEOTIDE SEQUENCE [LARGE SCALE GENOMIC DNA]</scope>
</reference>
<feature type="transmembrane region" description="Helical" evidence="2">
    <location>
        <begin position="49"/>
        <end position="69"/>
    </location>
</feature>
<dbReference type="Proteomes" id="UP001189429">
    <property type="component" value="Unassembled WGS sequence"/>
</dbReference>
<accession>A0ABN9TFZ0</accession>
<keyword evidence="2" id="KW-0812">Transmembrane</keyword>
<protein>
    <recommendedName>
        <fullName evidence="5">Transmembrane protein</fullName>
    </recommendedName>
</protein>
<evidence type="ECO:0000256" key="2">
    <source>
        <dbReference type="SAM" id="Phobius"/>
    </source>
</evidence>
<gene>
    <name evidence="3" type="ORF">PCOR1329_LOCUS38760</name>
</gene>
<comment type="caution">
    <text evidence="3">The sequence shown here is derived from an EMBL/GenBank/DDBJ whole genome shotgun (WGS) entry which is preliminary data.</text>
</comment>